<evidence type="ECO:0000313" key="4">
    <source>
        <dbReference type="Proteomes" id="UP001642540"/>
    </source>
</evidence>
<evidence type="ECO:0000256" key="1">
    <source>
        <dbReference type="SAM" id="MobiDB-lite"/>
    </source>
</evidence>
<keyword evidence="4" id="KW-1185">Reference proteome</keyword>
<feature type="transmembrane region" description="Helical" evidence="2">
    <location>
        <begin position="82"/>
        <end position="103"/>
    </location>
</feature>
<organism evidence="3 4">
    <name type="scientific">Orchesella dallaii</name>
    <dbReference type="NCBI Taxonomy" id="48710"/>
    <lineage>
        <taxon>Eukaryota</taxon>
        <taxon>Metazoa</taxon>
        <taxon>Ecdysozoa</taxon>
        <taxon>Arthropoda</taxon>
        <taxon>Hexapoda</taxon>
        <taxon>Collembola</taxon>
        <taxon>Entomobryomorpha</taxon>
        <taxon>Entomobryoidea</taxon>
        <taxon>Orchesellidae</taxon>
        <taxon>Orchesellinae</taxon>
        <taxon>Orchesella</taxon>
    </lineage>
</organism>
<keyword evidence="2" id="KW-0472">Membrane</keyword>
<dbReference type="EMBL" id="CAXLJM020000146">
    <property type="protein sequence ID" value="CAL8141157.1"/>
    <property type="molecule type" value="Genomic_DNA"/>
</dbReference>
<accession>A0ABP1S165</accession>
<dbReference type="Proteomes" id="UP001642540">
    <property type="component" value="Unassembled WGS sequence"/>
</dbReference>
<sequence length="106" mass="11756">MAPQEMQKLISQGDSQTLLNEFSSEKVIPQATEDDNDEHVIIVQPDSSHRNTNKKQGGGKGKGSKQKGEGEPRNCVHLEATLFFFGIAGMVVSIVMLLQHLLIKYY</sequence>
<comment type="caution">
    <text evidence="3">The sequence shown here is derived from an EMBL/GenBank/DDBJ whole genome shotgun (WGS) entry which is preliminary data.</text>
</comment>
<gene>
    <name evidence="3" type="ORF">ODALV1_LOCUS28597</name>
</gene>
<evidence type="ECO:0000313" key="3">
    <source>
        <dbReference type="EMBL" id="CAL8141157.1"/>
    </source>
</evidence>
<proteinExistence type="predicted"/>
<reference evidence="3 4" key="1">
    <citation type="submission" date="2024-08" db="EMBL/GenBank/DDBJ databases">
        <authorList>
            <person name="Cucini C."/>
            <person name="Frati F."/>
        </authorList>
    </citation>
    <scope>NUCLEOTIDE SEQUENCE [LARGE SCALE GENOMIC DNA]</scope>
</reference>
<keyword evidence="2" id="KW-1133">Transmembrane helix</keyword>
<protein>
    <submittedName>
        <fullName evidence="3">Uncharacterized protein</fullName>
    </submittedName>
</protein>
<evidence type="ECO:0000256" key="2">
    <source>
        <dbReference type="SAM" id="Phobius"/>
    </source>
</evidence>
<name>A0ABP1S165_9HEXA</name>
<feature type="region of interest" description="Disordered" evidence="1">
    <location>
        <begin position="29"/>
        <end position="72"/>
    </location>
</feature>
<keyword evidence="2" id="KW-0812">Transmembrane</keyword>